<gene>
    <name evidence="2" type="ORF">LWI28_019389</name>
</gene>
<name>A0AAD5NJA8_ACENE</name>
<proteinExistence type="predicted"/>
<dbReference type="EMBL" id="JAJSOW010000106">
    <property type="protein sequence ID" value="KAI9161649.1"/>
    <property type="molecule type" value="Genomic_DNA"/>
</dbReference>
<feature type="compositionally biased region" description="Low complexity" evidence="1">
    <location>
        <begin position="133"/>
        <end position="154"/>
    </location>
</feature>
<protein>
    <submittedName>
        <fullName evidence="2">Uncharacterized protein</fullName>
    </submittedName>
</protein>
<accession>A0AAD5NJA8</accession>
<reference evidence="2" key="1">
    <citation type="journal article" date="2022" name="Plant J.">
        <title>Strategies of tolerance reflected in two North American maple genomes.</title>
        <authorList>
            <person name="McEvoy S.L."/>
            <person name="Sezen U.U."/>
            <person name="Trouern-Trend A."/>
            <person name="McMahon S.M."/>
            <person name="Schaberg P.G."/>
            <person name="Yang J."/>
            <person name="Wegrzyn J.L."/>
            <person name="Swenson N.G."/>
        </authorList>
    </citation>
    <scope>NUCLEOTIDE SEQUENCE</scope>
    <source>
        <strain evidence="2">91603</strain>
    </source>
</reference>
<evidence type="ECO:0000313" key="3">
    <source>
        <dbReference type="Proteomes" id="UP001064489"/>
    </source>
</evidence>
<dbReference type="Proteomes" id="UP001064489">
    <property type="component" value="Chromosome 2"/>
</dbReference>
<feature type="region of interest" description="Disordered" evidence="1">
    <location>
        <begin position="126"/>
        <end position="193"/>
    </location>
</feature>
<organism evidence="2 3">
    <name type="scientific">Acer negundo</name>
    <name type="common">Box elder</name>
    <dbReference type="NCBI Taxonomy" id="4023"/>
    <lineage>
        <taxon>Eukaryota</taxon>
        <taxon>Viridiplantae</taxon>
        <taxon>Streptophyta</taxon>
        <taxon>Embryophyta</taxon>
        <taxon>Tracheophyta</taxon>
        <taxon>Spermatophyta</taxon>
        <taxon>Magnoliopsida</taxon>
        <taxon>eudicotyledons</taxon>
        <taxon>Gunneridae</taxon>
        <taxon>Pentapetalae</taxon>
        <taxon>rosids</taxon>
        <taxon>malvids</taxon>
        <taxon>Sapindales</taxon>
        <taxon>Sapindaceae</taxon>
        <taxon>Hippocastanoideae</taxon>
        <taxon>Acereae</taxon>
        <taxon>Acer</taxon>
    </lineage>
</organism>
<sequence length="219" mass="23313">MVLLFQSLIDNVTMIGLNDWIHCNLDLISQHTEKNPQILCPNPQPSRLSPSPSARKRPVTVHTHFQHQFQFHNFFSSCSKMDETRLIISHGGSWVASHGVIEDEDCEHGSGPASVGGYGCAGSGTGPSGAGPSGVSPSGAGPSGVSPSGVSPSGFARFRGDTFRDDGVGVNDGVDDGRTSHNVGQSCKPEIPRPWHIPGSERPLMMEVYDKLGVKVQLT</sequence>
<keyword evidence="3" id="KW-1185">Reference proteome</keyword>
<feature type="compositionally biased region" description="Basic and acidic residues" evidence="1">
    <location>
        <begin position="158"/>
        <end position="167"/>
    </location>
</feature>
<reference evidence="2" key="2">
    <citation type="submission" date="2023-02" db="EMBL/GenBank/DDBJ databases">
        <authorList>
            <person name="Swenson N.G."/>
            <person name="Wegrzyn J.L."/>
            <person name="Mcevoy S.L."/>
        </authorList>
    </citation>
    <scope>NUCLEOTIDE SEQUENCE</scope>
    <source>
        <strain evidence="2">91603</strain>
        <tissue evidence="2">Leaf</tissue>
    </source>
</reference>
<evidence type="ECO:0000313" key="2">
    <source>
        <dbReference type="EMBL" id="KAI9161649.1"/>
    </source>
</evidence>
<dbReference type="AlphaFoldDB" id="A0AAD5NJA8"/>
<comment type="caution">
    <text evidence="2">The sequence shown here is derived from an EMBL/GenBank/DDBJ whole genome shotgun (WGS) entry which is preliminary data.</text>
</comment>
<evidence type="ECO:0000256" key="1">
    <source>
        <dbReference type="SAM" id="MobiDB-lite"/>
    </source>
</evidence>